<feature type="compositionally biased region" description="Basic and acidic residues" evidence="1">
    <location>
        <begin position="184"/>
        <end position="195"/>
    </location>
</feature>
<protein>
    <recommendedName>
        <fullName evidence="5">PH domain-containing protein</fullName>
    </recommendedName>
</protein>
<feature type="transmembrane region" description="Helical" evidence="2">
    <location>
        <begin position="55"/>
        <end position="76"/>
    </location>
</feature>
<proteinExistence type="predicted"/>
<keyword evidence="2" id="KW-1133">Transmembrane helix</keyword>
<accession>A0A917ASL6</accession>
<keyword evidence="2" id="KW-0472">Membrane</keyword>
<organism evidence="3 4">
    <name type="scientific">Nesterenkonia cremea</name>
    <dbReference type="NCBI Taxonomy" id="1882340"/>
    <lineage>
        <taxon>Bacteria</taxon>
        <taxon>Bacillati</taxon>
        <taxon>Actinomycetota</taxon>
        <taxon>Actinomycetes</taxon>
        <taxon>Micrococcales</taxon>
        <taxon>Micrococcaceae</taxon>
        <taxon>Nesterenkonia</taxon>
    </lineage>
</organism>
<reference evidence="3" key="1">
    <citation type="journal article" date="2014" name="Int. J. Syst. Evol. Microbiol.">
        <title>Complete genome sequence of Corynebacterium casei LMG S-19264T (=DSM 44701T), isolated from a smear-ripened cheese.</title>
        <authorList>
            <consortium name="US DOE Joint Genome Institute (JGI-PGF)"/>
            <person name="Walter F."/>
            <person name="Albersmeier A."/>
            <person name="Kalinowski J."/>
            <person name="Ruckert C."/>
        </authorList>
    </citation>
    <scope>NUCLEOTIDE SEQUENCE</scope>
    <source>
        <strain evidence="3">CGMCC 1.15388</strain>
    </source>
</reference>
<dbReference type="Proteomes" id="UP000633136">
    <property type="component" value="Unassembled WGS sequence"/>
</dbReference>
<name>A0A917ASL6_9MICC</name>
<comment type="caution">
    <text evidence="3">The sequence shown here is derived from an EMBL/GenBank/DDBJ whole genome shotgun (WGS) entry which is preliminary data.</text>
</comment>
<sequence length="195" mass="21668">MKLKLAAGEQVIVRTRSHHRILIPALVSFLVTLAVMSFLLGYITRGSQPEWIQHYSYIGTFLVWAGGLLSLVFGSLRPLLAWANRITYLTNLRIVQKNFLGAPHPLVIPLGLVTEAQMRQSKVQEISGAGDLAISHGAYGQQQRTKLKDMPDVARFHPVVVEELAAYRRSAAAQHAAQQGEASRPYEFDHGTHYA</sequence>
<evidence type="ECO:0000256" key="2">
    <source>
        <dbReference type="SAM" id="Phobius"/>
    </source>
</evidence>
<gene>
    <name evidence="3" type="ORF">GCM10011401_16960</name>
</gene>
<dbReference type="AlphaFoldDB" id="A0A917ASL6"/>
<evidence type="ECO:0000313" key="3">
    <source>
        <dbReference type="EMBL" id="GGE70318.1"/>
    </source>
</evidence>
<feature type="region of interest" description="Disordered" evidence="1">
    <location>
        <begin position="176"/>
        <end position="195"/>
    </location>
</feature>
<evidence type="ECO:0000256" key="1">
    <source>
        <dbReference type="SAM" id="MobiDB-lite"/>
    </source>
</evidence>
<feature type="transmembrane region" description="Helical" evidence="2">
    <location>
        <begin position="21"/>
        <end position="43"/>
    </location>
</feature>
<dbReference type="RefSeq" id="WP_188684644.1">
    <property type="nucleotide sequence ID" value="NZ_BMIS01000006.1"/>
</dbReference>
<reference evidence="3" key="2">
    <citation type="submission" date="2020-09" db="EMBL/GenBank/DDBJ databases">
        <authorList>
            <person name="Sun Q."/>
            <person name="Zhou Y."/>
        </authorList>
    </citation>
    <scope>NUCLEOTIDE SEQUENCE</scope>
    <source>
        <strain evidence="3">CGMCC 1.15388</strain>
    </source>
</reference>
<keyword evidence="2" id="KW-0812">Transmembrane</keyword>
<keyword evidence="4" id="KW-1185">Reference proteome</keyword>
<evidence type="ECO:0000313" key="4">
    <source>
        <dbReference type="Proteomes" id="UP000633136"/>
    </source>
</evidence>
<evidence type="ECO:0008006" key="5">
    <source>
        <dbReference type="Google" id="ProtNLM"/>
    </source>
</evidence>
<dbReference type="EMBL" id="BMIS01000006">
    <property type="protein sequence ID" value="GGE70318.1"/>
    <property type="molecule type" value="Genomic_DNA"/>
</dbReference>